<dbReference type="InterPro" id="IPR032466">
    <property type="entry name" value="Metal_Hydrolase"/>
</dbReference>
<reference evidence="3 4" key="1">
    <citation type="journal article" date="2025" name="Microbiol. Resour. Announc.">
        <title>Draft genome sequences for Neonectria magnoliae and Neonectria punicea, canker pathogens of Liriodendron tulipifera and Acer saccharum in West Virginia.</title>
        <authorList>
            <person name="Petronek H.M."/>
            <person name="Kasson M.T."/>
            <person name="Metheny A.M."/>
            <person name="Stauder C.M."/>
            <person name="Lovett B."/>
            <person name="Lynch S.C."/>
            <person name="Garnas J.R."/>
            <person name="Kasson L.R."/>
            <person name="Stajich J.E."/>
        </authorList>
    </citation>
    <scope>NUCLEOTIDE SEQUENCE [LARGE SCALE GENOMIC DNA]</scope>
    <source>
        <strain evidence="3 4">NRRL 64653</strain>
    </source>
</reference>
<dbReference type="Pfam" id="PF01979">
    <property type="entry name" value="Amidohydro_1"/>
    <property type="match status" value="1"/>
</dbReference>
<dbReference type="EMBL" id="JAZAVJ010000063">
    <property type="protein sequence ID" value="KAK7416865.1"/>
    <property type="molecule type" value="Genomic_DNA"/>
</dbReference>
<evidence type="ECO:0000313" key="4">
    <source>
        <dbReference type="Proteomes" id="UP001498476"/>
    </source>
</evidence>
<gene>
    <name evidence="3" type="ORF">QQX98_004923</name>
</gene>
<evidence type="ECO:0000259" key="2">
    <source>
        <dbReference type="Pfam" id="PF01979"/>
    </source>
</evidence>
<organism evidence="3 4">
    <name type="scientific">Neonectria punicea</name>
    <dbReference type="NCBI Taxonomy" id="979145"/>
    <lineage>
        <taxon>Eukaryota</taxon>
        <taxon>Fungi</taxon>
        <taxon>Dikarya</taxon>
        <taxon>Ascomycota</taxon>
        <taxon>Pezizomycotina</taxon>
        <taxon>Sordariomycetes</taxon>
        <taxon>Hypocreomycetidae</taxon>
        <taxon>Hypocreales</taxon>
        <taxon>Nectriaceae</taxon>
        <taxon>Neonectria</taxon>
    </lineage>
</organism>
<dbReference type="Proteomes" id="UP001498476">
    <property type="component" value="Unassembled WGS sequence"/>
</dbReference>
<dbReference type="CDD" id="cd01298">
    <property type="entry name" value="ATZ_TRZ_like"/>
    <property type="match status" value="1"/>
</dbReference>
<dbReference type="InterPro" id="IPR011059">
    <property type="entry name" value="Metal-dep_hydrolase_composite"/>
</dbReference>
<evidence type="ECO:0000256" key="1">
    <source>
        <dbReference type="ARBA" id="ARBA00022801"/>
    </source>
</evidence>
<feature type="domain" description="Amidohydrolase-related" evidence="2">
    <location>
        <begin position="60"/>
        <end position="411"/>
    </location>
</feature>
<proteinExistence type="predicted"/>
<dbReference type="Gene3D" id="2.30.40.10">
    <property type="entry name" value="Urease, subunit C, domain 1"/>
    <property type="match status" value="1"/>
</dbReference>
<sequence length="449" mass="49418">MARIIIYNTTVLTLDDGDSFYYPGTVKIEQDRITKVYHGSPSEELLEDTSLTVLDGTDKLVMPGFVDLHFHTSVAKGFGDELPLKEYLDEVWYPSVRALNNERAFTGAMHSYCTAIKSGTTTVNDMYRFVGSLADAASKIGIRAVLSNEVALAEHKLDVIEDNEESFLQNNGRDSDRIRVWMGHEWMCTSNLELMAQVGQMKKKLGTGLHIHLSESEQEVQEVQASYGKTPVEIAYESGCLGPDTVAAHCVHLTDRDIELLAKTNTSVSYDPGSNAKLGNGIARLQDLQAAGVNVGMGIDAFECENSPDMFELMKFGSLIQRALHKDASLAKPHDVLRMATKNGAKALGIDAGAIQPGKKADLIVVDLAKNQMFTPLLKEPKKRKTMLESHLVFGCNGSAVQHSIIDGRLVMKDFRVLAVDEEALRKEMDAMFKVISEEMKTLKIDGSA</sequence>
<keyword evidence="4" id="KW-1185">Reference proteome</keyword>
<dbReference type="SUPFAM" id="SSF51556">
    <property type="entry name" value="Metallo-dependent hydrolases"/>
    <property type="match status" value="1"/>
</dbReference>
<dbReference type="InterPro" id="IPR006680">
    <property type="entry name" value="Amidohydro-rel"/>
</dbReference>
<evidence type="ECO:0000313" key="3">
    <source>
        <dbReference type="EMBL" id="KAK7416865.1"/>
    </source>
</evidence>
<accession>A0ABR1H6Z7</accession>
<dbReference type="PANTHER" id="PTHR43794:SF11">
    <property type="entry name" value="AMIDOHYDROLASE-RELATED DOMAIN-CONTAINING PROTEIN"/>
    <property type="match status" value="1"/>
</dbReference>
<dbReference type="SUPFAM" id="SSF51338">
    <property type="entry name" value="Composite domain of metallo-dependent hydrolases"/>
    <property type="match status" value="1"/>
</dbReference>
<comment type="caution">
    <text evidence="3">The sequence shown here is derived from an EMBL/GenBank/DDBJ whole genome shotgun (WGS) entry which is preliminary data.</text>
</comment>
<dbReference type="InterPro" id="IPR050287">
    <property type="entry name" value="MTA/SAH_deaminase"/>
</dbReference>
<dbReference type="Gene3D" id="3.20.20.140">
    <property type="entry name" value="Metal-dependent hydrolases"/>
    <property type="match status" value="1"/>
</dbReference>
<name>A0ABR1H6Z7_9HYPO</name>
<dbReference type="PANTHER" id="PTHR43794">
    <property type="entry name" value="AMINOHYDROLASE SSNA-RELATED"/>
    <property type="match status" value="1"/>
</dbReference>
<protein>
    <recommendedName>
        <fullName evidence="2">Amidohydrolase-related domain-containing protein</fullName>
    </recommendedName>
</protein>
<keyword evidence="1" id="KW-0378">Hydrolase</keyword>